<reference evidence="1" key="1">
    <citation type="submission" date="2020-05" db="EMBL/GenBank/DDBJ databases">
        <title>WGS assembly of Panicum virgatum.</title>
        <authorList>
            <person name="Lovell J.T."/>
            <person name="Jenkins J."/>
            <person name="Shu S."/>
            <person name="Juenger T.E."/>
            <person name="Schmutz J."/>
        </authorList>
    </citation>
    <scope>NUCLEOTIDE SEQUENCE</scope>
    <source>
        <strain evidence="1">AP13</strain>
    </source>
</reference>
<comment type="caution">
    <text evidence="1">The sequence shown here is derived from an EMBL/GenBank/DDBJ whole genome shotgun (WGS) entry which is preliminary data.</text>
</comment>
<sequence length="79" mass="9310">MYSSANFFSQQHLSWLNEIRTVGPFLIFPNLACRTLSHQCCHFLYMQSVPIRPLCHQHARSNHIVVFMYLLFPNISWVA</sequence>
<name>A0A8T0U9G9_PANVG</name>
<dbReference type="Proteomes" id="UP000823388">
    <property type="component" value="Chromosome 3N"/>
</dbReference>
<proteinExistence type="predicted"/>
<keyword evidence="2" id="KW-1185">Reference proteome</keyword>
<accession>A0A8T0U9G9</accession>
<protein>
    <submittedName>
        <fullName evidence="1">Uncharacterized protein</fullName>
    </submittedName>
</protein>
<dbReference type="AlphaFoldDB" id="A0A8T0U9G9"/>
<evidence type="ECO:0000313" key="2">
    <source>
        <dbReference type="Proteomes" id="UP000823388"/>
    </source>
</evidence>
<gene>
    <name evidence="1" type="ORF">PVAP13_3NG201952</name>
</gene>
<dbReference type="EMBL" id="CM029042">
    <property type="protein sequence ID" value="KAG2620751.1"/>
    <property type="molecule type" value="Genomic_DNA"/>
</dbReference>
<evidence type="ECO:0000313" key="1">
    <source>
        <dbReference type="EMBL" id="KAG2620751.1"/>
    </source>
</evidence>
<organism evidence="1 2">
    <name type="scientific">Panicum virgatum</name>
    <name type="common">Blackwell switchgrass</name>
    <dbReference type="NCBI Taxonomy" id="38727"/>
    <lineage>
        <taxon>Eukaryota</taxon>
        <taxon>Viridiplantae</taxon>
        <taxon>Streptophyta</taxon>
        <taxon>Embryophyta</taxon>
        <taxon>Tracheophyta</taxon>
        <taxon>Spermatophyta</taxon>
        <taxon>Magnoliopsida</taxon>
        <taxon>Liliopsida</taxon>
        <taxon>Poales</taxon>
        <taxon>Poaceae</taxon>
        <taxon>PACMAD clade</taxon>
        <taxon>Panicoideae</taxon>
        <taxon>Panicodae</taxon>
        <taxon>Paniceae</taxon>
        <taxon>Panicinae</taxon>
        <taxon>Panicum</taxon>
        <taxon>Panicum sect. Hiantes</taxon>
    </lineage>
</organism>